<dbReference type="Gene3D" id="3.10.50.40">
    <property type="match status" value="1"/>
</dbReference>
<gene>
    <name evidence="1" type="ORF">GUITHDRAFT_166715</name>
</gene>
<evidence type="ECO:0000313" key="3">
    <source>
        <dbReference type="Proteomes" id="UP000011087"/>
    </source>
</evidence>
<dbReference type="AlphaFoldDB" id="L1I8J5"/>
<evidence type="ECO:0000313" key="1">
    <source>
        <dbReference type="EMBL" id="EKX32397.1"/>
    </source>
</evidence>
<dbReference type="InterPro" id="IPR046357">
    <property type="entry name" value="PPIase_dom_sf"/>
</dbReference>
<dbReference type="SUPFAM" id="SSF54534">
    <property type="entry name" value="FKBP-like"/>
    <property type="match status" value="1"/>
</dbReference>
<reference evidence="3" key="2">
    <citation type="submission" date="2012-11" db="EMBL/GenBank/DDBJ databases">
        <authorList>
            <person name="Kuo A."/>
            <person name="Curtis B.A."/>
            <person name="Tanifuji G."/>
            <person name="Burki F."/>
            <person name="Gruber A."/>
            <person name="Irimia M."/>
            <person name="Maruyama S."/>
            <person name="Arias M.C."/>
            <person name="Ball S.G."/>
            <person name="Gile G.H."/>
            <person name="Hirakawa Y."/>
            <person name="Hopkins J.F."/>
            <person name="Rensing S.A."/>
            <person name="Schmutz J."/>
            <person name="Symeonidi A."/>
            <person name="Elias M."/>
            <person name="Eveleigh R.J."/>
            <person name="Herman E.K."/>
            <person name="Klute M.J."/>
            <person name="Nakayama T."/>
            <person name="Obornik M."/>
            <person name="Reyes-Prieto A."/>
            <person name="Armbrust E.V."/>
            <person name="Aves S.J."/>
            <person name="Beiko R.G."/>
            <person name="Coutinho P."/>
            <person name="Dacks J.B."/>
            <person name="Durnford D.G."/>
            <person name="Fast N.M."/>
            <person name="Green B.R."/>
            <person name="Grisdale C."/>
            <person name="Hempe F."/>
            <person name="Henrissat B."/>
            <person name="Hoppner M.P."/>
            <person name="Ishida K.-I."/>
            <person name="Kim E."/>
            <person name="Koreny L."/>
            <person name="Kroth P.G."/>
            <person name="Liu Y."/>
            <person name="Malik S.-B."/>
            <person name="Maier U.G."/>
            <person name="McRose D."/>
            <person name="Mock T."/>
            <person name="Neilson J.A."/>
            <person name="Onodera N.T."/>
            <person name="Poole A.M."/>
            <person name="Pritham E.J."/>
            <person name="Richards T.A."/>
            <person name="Rocap G."/>
            <person name="Roy S.W."/>
            <person name="Sarai C."/>
            <person name="Schaack S."/>
            <person name="Shirato S."/>
            <person name="Slamovits C.H."/>
            <person name="Spencer D.F."/>
            <person name="Suzuki S."/>
            <person name="Worden A.Z."/>
            <person name="Zauner S."/>
            <person name="Barry K."/>
            <person name="Bell C."/>
            <person name="Bharti A.K."/>
            <person name="Crow J.A."/>
            <person name="Grimwood J."/>
            <person name="Kramer R."/>
            <person name="Lindquist E."/>
            <person name="Lucas S."/>
            <person name="Salamov A."/>
            <person name="McFadden G.I."/>
            <person name="Lane C.E."/>
            <person name="Keeling P.J."/>
            <person name="Gray M.W."/>
            <person name="Grigoriev I.V."/>
            <person name="Archibald J.M."/>
        </authorList>
    </citation>
    <scope>NUCLEOTIDE SEQUENCE</scope>
    <source>
        <strain evidence="3">CCMP2712</strain>
    </source>
</reference>
<proteinExistence type="predicted"/>
<evidence type="ECO:0000313" key="2">
    <source>
        <dbReference type="EnsemblProtists" id="EKX32397"/>
    </source>
</evidence>
<reference evidence="2" key="3">
    <citation type="submission" date="2015-06" db="UniProtKB">
        <authorList>
            <consortium name="EnsemblProtists"/>
        </authorList>
    </citation>
    <scope>IDENTIFICATION</scope>
</reference>
<sequence length="123" mass="13078">MLAPLAAVGAEEEEEVEAPTVPREVTYKVNDDLCDKHPTWKQCRKTGKAMGKAKSPPVTLGNGLVVQDLLIGKGITPQPGDVCTVHFSLYYKGDEIESSRESSGLAASPIGFQYGVEAGTGRS</sequence>
<dbReference type="GO" id="GO:0003755">
    <property type="term" value="F:peptidyl-prolyl cis-trans isomerase activity"/>
    <property type="evidence" value="ECO:0007669"/>
    <property type="project" value="InterPro"/>
</dbReference>
<dbReference type="OrthoDB" id="1902587at2759"/>
<dbReference type="Proteomes" id="UP000011087">
    <property type="component" value="Unassembled WGS sequence"/>
</dbReference>
<dbReference type="RefSeq" id="XP_005819377.1">
    <property type="nucleotide sequence ID" value="XM_005819320.1"/>
</dbReference>
<dbReference type="EMBL" id="JH993192">
    <property type="protein sequence ID" value="EKX32397.1"/>
    <property type="molecule type" value="Genomic_DNA"/>
</dbReference>
<protein>
    <submittedName>
        <fullName evidence="1 2">Uncharacterized protein</fullName>
    </submittedName>
</protein>
<dbReference type="EnsemblProtists" id="EKX32397">
    <property type="protein sequence ID" value="EKX32397"/>
    <property type="gene ID" value="GUITHDRAFT_166715"/>
</dbReference>
<dbReference type="HOGENOM" id="CLU_2019625_0_0_1"/>
<dbReference type="KEGG" id="gtt:GUITHDRAFT_166715"/>
<organism evidence="1">
    <name type="scientific">Guillardia theta (strain CCMP2712)</name>
    <name type="common">Cryptophyte</name>
    <dbReference type="NCBI Taxonomy" id="905079"/>
    <lineage>
        <taxon>Eukaryota</taxon>
        <taxon>Cryptophyceae</taxon>
        <taxon>Pyrenomonadales</taxon>
        <taxon>Geminigeraceae</taxon>
        <taxon>Guillardia</taxon>
    </lineage>
</organism>
<dbReference type="STRING" id="905079.L1I8J5"/>
<reference evidence="1 3" key="1">
    <citation type="journal article" date="2012" name="Nature">
        <title>Algal genomes reveal evolutionary mosaicism and the fate of nucleomorphs.</title>
        <authorList>
            <consortium name="DOE Joint Genome Institute"/>
            <person name="Curtis B.A."/>
            <person name="Tanifuji G."/>
            <person name="Burki F."/>
            <person name="Gruber A."/>
            <person name="Irimia M."/>
            <person name="Maruyama S."/>
            <person name="Arias M.C."/>
            <person name="Ball S.G."/>
            <person name="Gile G.H."/>
            <person name="Hirakawa Y."/>
            <person name="Hopkins J.F."/>
            <person name="Kuo A."/>
            <person name="Rensing S.A."/>
            <person name="Schmutz J."/>
            <person name="Symeonidi A."/>
            <person name="Elias M."/>
            <person name="Eveleigh R.J."/>
            <person name="Herman E.K."/>
            <person name="Klute M.J."/>
            <person name="Nakayama T."/>
            <person name="Obornik M."/>
            <person name="Reyes-Prieto A."/>
            <person name="Armbrust E.V."/>
            <person name="Aves S.J."/>
            <person name="Beiko R.G."/>
            <person name="Coutinho P."/>
            <person name="Dacks J.B."/>
            <person name="Durnford D.G."/>
            <person name="Fast N.M."/>
            <person name="Green B.R."/>
            <person name="Grisdale C.J."/>
            <person name="Hempel F."/>
            <person name="Henrissat B."/>
            <person name="Hoppner M.P."/>
            <person name="Ishida K."/>
            <person name="Kim E."/>
            <person name="Koreny L."/>
            <person name="Kroth P.G."/>
            <person name="Liu Y."/>
            <person name="Malik S.B."/>
            <person name="Maier U.G."/>
            <person name="McRose D."/>
            <person name="Mock T."/>
            <person name="Neilson J.A."/>
            <person name="Onodera N.T."/>
            <person name="Poole A.M."/>
            <person name="Pritham E.J."/>
            <person name="Richards T.A."/>
            <person name="Rocap G."/>
            <person name="Roy S.W."/>
            <person name="Sarai C."/>
            <person name="Schaack S."/>
            <person name="Shirato S."/>
            <person name="Slamovits C.H."/>
            <person name="Spencer D.F."/>
            <person name="Suzuki S."/>
            <person name="Worden A.Z."/>
            <person name="Zauner S."/>
            <person name="Barry K."/>
            <person name="Bell C."/>
            <person name="Bharti A.K."/>
            <person name="Crow J.A."/>
            <person name="Grimwood J."/>
            <person name="Kramer R."/>
            <person name="Lindquist E."/>
            <person name="Lucas S."/>
            <person name="Salamov A."/>
            <person name="McFadden G.I."/>
            <person name="Lane C.E."/>
            <person name="Keeling P.J."/>
            <person name="Gray M.W."/>
            <person name="Grigoriev I.V."/>
            <person name="Archibald J.M."/>
        </authorList>
    </citation>
    <scope>NUCLEOTIDE SEQUENCE</scope>
    <source>
        <strain evidence="1 3">CCMP2712</strain>
    </source>
</reference>
<name>L1I8J5_GUITC</name>
<dbReference type="GeneID" id="17289122"/>
<keyword evidence="3" id="KW-1185">Reference proteome</keyword>
<dbReference type="PaxDb" id="55529-EKX32397"/>
<accession>L1I8J5</accession>